<dbReference type="Gene3D" id="3.40.50.720">
    <property type="entry name" value="NAD(P)-binding Rossmann-like Domain"/>
    <property type="match status" value="1"/>
</dbReference>
<dbReference type="Proteomes" id="UP001157006">
    <property type="component" value="Chromosome 4"/>
</dbReference>
<gene>
    <name evidence="2" type="ORF">VFH_IV061600</name>
</gene>
<dbReference type="GO" id="GO:0009507">
    <property type="term" value="C:chloroplast"/>
    <property type="evidence" value="ECO:0007669"/>
    <property type="project" value="TreeGrafter"/>
</dbReference>
<dbReference type="InterPro" id="IPR036291">
    <property type="entry name" value="NAD(P)-bd_dom_sf"/>
</dbReference>
<dbReference type="PANTHER" id="PTHR47869">
    <property type="entry name" value="OS03G0410700 PROTEIN"/>
    <property type="match status" value="1"/>
</dbReference>
<name>A0AAV1AFX4_VICFA</name>
<dbReference type="EMBL" id="OX451739">
    <property type="protein sequence ID" value="CAI8607950.1"/>
    <property type="molecule type" value="Genomic_DNA"/>
</dbReference>
<sequence>MVLVCASSTFSLTNSVPFTCQISTTPFGSSFLFNNRVTNVSVSVCHAKKKIGFFDRILDYIEGGPKLRKWYGAPGLLEKDGTSTSDDATEDYPEDEVRDAVLVTDGDSEMGQMVILSLIVNKSRVKALVKDKRVALEAFGSYVESMVGDTGDGQFLKKALRGVSTIICPNEGFISSVGSLQGVKHVILLSQLSVYSGKIGIQSMMKSNAKKLAEQDESVLSSSGIPYTIIRTGELQDTPGGKQGFTFDKGCAGSGSISKEDAAFVCVKALEFVPQTGFIFEVANGENKVSDWKECLAALMEKSSQQPLQ</sequence>
<dbReference type="Pfam" id="PF13460">
    <property type="entry name" value="NAD_binding_10"/>
    <property type="match status" value="1"/>
</dbReference>
<proteinExistence type="predicted"/>
<dbReference type="FunFam" id="3.40.50.720:FF:000435">
    <property type="entry name" value="NAD(P)-binding Rossmann-fold superfamily protein"/>
    <property type="match status" value="1"/>
</dbReference>
<evidence type="ECO:0000313" key="3">
    <source>
        <dbReference type="Proteomes" id="UP001157006"/>
    </source>
</evidence>
<reference evidence="2 3" key="1">
    <citation type="submission" date="2023-01" db="EMBL/GenBank/DDBJ databases">
        <authorList>
            <person name="Kreplak J."/>
        </authorList>
    </citation>
    <scope>NUCLEOTIDE SEQUENCE [LARGE SCALE GENOMIC DNA]</scope>
</reference>
<accession>A0AAV1AFX4</accession>
<dbReference type="PANTHER" id="PTHR47869:SF2">
    <property type="entry name" value="OS03G0410700 PROTEIN"/>
    <property type="match status" value="1"/>
</dbReference>
<evidence type="ECO:0000313" key="2">
    <source>
        <dbReference type="EMBL" id="CAI8607950.1"/>
    </source>
</evidence>
<dbReference type="AlphaFoldDB" id="A0AAV1AFX4"/>
<dbReference type="SUPFAM" id="SSF51735">
    <property type="entry name" value="NAD(P)-binding Rossmann-fold domains"/>
    <property type="match status" value="1"/>
</dbReference>
<organism evidence="2 3">
    <name type="scientific">Vicia faba</name>
    <name type="common">Broad bean</name>
    <name type="synonym">Faba vulgaris</name>
    <dbReference type="NCBI Taxonomy" id="3906"/>
    <lineage>
        <taxon>Eukaryota</taxon>
        <taxon>Viridiplantae</taxon>
        <taxon>Streptophyta</taxon>
        <taxon>Embryophyta</taxon>
        <taxon>Tracheophyta</taxon>
        <taxon>Spermatophyta</taxon>
        <taxon>Magnoliopsida</taxon>
        <taxon>eudicotyledons</taxon>
        <taxon>Gunneridae</taxon>
        <taxon>Pentapetalae</taxon>
        <taxon>rosids</taxon>
        <taxon>fabids</taxon>
        <taxon>Fabales</taxon>
        <taxon>Fabaceae</taxon>
        <taxon>Papilionoideae</taxon>
        <taxon>50 kb inversion clade</taxon>
        <taxon>NPAAA clade</taxon>
        <taxon>Hologalegina</taxon>
        <taxon>IRL clade</taxon>
        <taxon>Fabeae</taxon>
        <taxon>Vicia</taxon>
    </lineage>
</organism>
<protein>
    <recommendedName>
        <fullName evidence="1">NAD(P)-binding domain-containing protein</fullName>
    </recommendedName>
</protein>
<keyword evidence="3" id="KW-1185">Reference proteome</keyword>
<feature type="domain" description="NAD(P)-binding" evidence="1">
    <location>
        <begin position="110"/>
        <end position="271"/>
    </location>
</feature>
<dbReference type="InterPro" id="IPR016040">
    <property type="entry name" value="NAD(P)-bd_dom"/>
</dbReference>
<evidence type="ECO:0000259" key="1">
    <source>
        <dbReference type="Pfam" id="PF13460"/>
    </source>
</evidence>